<feature type="region of interest" description="Disordered" evidence="6">
    <location>
        <begin position="129"/>
        <end position="221"/>
    </location>
</feature>
<keyword evidence="2" id="KW-0963">Cytoplasm</keyword>
<protein>
    <submittedName>
        <fullName evidence="7">Uncharacterized protein</fullName>
    </submittedName>
</protein>
<feature type="region of interest" description="Disordered" evidence="6">
    <location>
        <begin position="1"/>
        <end position="30"/>
    </location>
</feature>
<dbReference type="PANTHER" id="PTHR13159:SF0">
    <property type="entry name" value="RADIAL SPOKE HEAD 6 HOMOLOG A"/>
    <property type="match status" value="1"/>
</dbReference>
<evidence type="ECO:0000256" key="1">
    <source>
        <dbReference type="ARBA" id="ARBA00004430"/>
    </source>
</evidence>
<dbReference type="GO" id="GO:0060294">
    <property type="term" value="P:cilium movement involved in cell motility"/>
    <property type="evidence" value="ECO:0007669"/>
    <property type="project" value="InterPro"/>
</dbReference>
<dbReference type="EMBL" id="NIVC01000225">
    <property type="protein sequence ID" value="PAA87543.1"/>
    <property type="molecule type" value="Genomic_DNA"/>
</dbReference>
<evidence type="ECO:0000256" key="6">
    <source>
        <dbReference type="SAM" id="MobiDB-lite"/>
    </source>
</evidence>
<sequence>MFDEEEEEDEEGGGRDNFVENPEFEPMPVRELIDPSLSSWVHHVQHVLPQGRTRWWNPAQKRDDDSVDDEDEEEKEEMDEPQPEEGPPLLTPLSEDAEVDGNQPWTARLSSQLLPQFSVAVLSSNLWPGAYARGPRQSIRERVHRLGPQVRHRELQPTAAAASAAGVPQRAGDHRDGGPDARGGGGAEGGPGRGRGGRRGGRGRGGGGRGGGRLSRRRPTG</sequence>
<evidence type="ECO:0000256" key="4">
    <source>
        <dbReference type="ARBA" id="ARBA00023212"/>
    </source>
</evidence>
<reference evidence="7 8" key="1">
    <citation type="submission" date="2017-06" db="EMBL/GenBank/DDBJ databases">
        <title>A platform for efficient transgenesis in Macrostomum lignano, a flatworm model organism for stem cell research.</title>
        <authorList>
            <person name="Berezikov E."/>
        </authorList>
    </citation>
    <scope>NUCLEOTIDE SEQUENCE [LARGE SCALE GENOMIC DNA]</scope>
    <source>
        <strain evidence="7">DV1</strain>
        <tissue evidence="7">Whole organism</tissue>
    </source>
</reference>
<dbReference type="STRING" id="282301.A0A267GNE6"/>
<feature type="region of interest" description="Disordered" evidence="6">
    <location>
        <begin position="51"/>
        <end position="104"/>
    </location>
</feature>
<dbReference type="InterPro" id="IPR006802">
    <property type="entry name" value="Radial_spoke"/>
</dbReference>
<evidence type="ECO:0000256" key="2">
    <source>
        <dbReference type="ARBA" id="ARBA00022490"/>
    </source>
</evidence>
<comment type="caution">
    <text evidence="7">The sequence shown here is derived from an EMBL/GenBank/DDBJ whole genome shotgun (WGS) entry which is preliminary data.</text>
</comment>
<keyword evidence="3" id="KW-0969">Cilium</keyword>
<feature type="compositionally biased region" description="Acidic residues" evidence="6">
    <location>
        <begin position="65"/>
        <end position="83"/>
    </location>
</feature>
<feature type="compositionally biased region" description="Gly residues" evidence="6">
    <location>
        <begin position="180"/>
        <end position="194"/>
    </location>
</feature>
<dbReference type="Proteomes" id="UP000215902">
    <property type="component" value="Unassembled WGS sequence"/>
</dbReference>
<dbReference type="Pfam" id="PF04712">
    <property type="entry name" value="Radial_spoke"/>
    <property type="match status" value="1"/>
</dbReference>
<evidence type="ECO:0000313" key="8">
    <source>
        <dbReference type="Proteomes" id="UP000215902"/>
    </source>
</evidence>
<keyword evidence="5" id="KW-0966">Cell projection</keyword>
<dbReference type="AlphaFoldDB" id="A0A267GNE6"/>
<dbReference type="PANTHER" id="PTHR13159">
    <property type="entry name" value="RADIAL SPOKEHEAD-RELATED"/>
    <property type="match status" value="1"/>
</dbReference>
<accession>A0A267GNE6</accession>
<feature type="compositionally biased region" description="Acidic residues" evidence="6">
    <location>
        <begin position="1"/>
        <end position="11"/>
    </location>
</feature>
<name>A0A267GNE6_9PLAT</name>
<keyword evidence="4" id="KW-0206">Cytoskeleton</keyword>
<keyword evidence="8" id="KW-1185">Reference proteome</keyword>
<gene>
    <name evidence="7" type="ORF">BOX15_Mlig010329g1</name>
</gene>
<feature type="compositionally biased region" description="Gly residues" evidence="6">
    <location>
        <begin position="203"/>
        <end position="213"/>
    </location>
</feature>
<organism evidence="7 8">
    <name type="scientific">Macrostomum lignano</name>
    <dbReference type="NCBI Taxonomy" id="282301"/>
    <lineage>
        <taxon>Eukaryota</taxon>
        <taxon>Metazoa</taxon>
        <taxon>Spiralia</taxon>
        <taxon>Lophotrochozoa</taxon>
        <taxon>Platyhelminthes</taxon>
        <taxon>Rhabditophora</taxon>
        <taxon>Macrostomorpha</taxon>
        <taxon>Macrostomida</taxon>
        <taxon>Macrostomidae</taxon>
        <taxon>Macrostomum</taxon>
    </lineage>
</organism>
<dbReference type="OrthoDB" id="272202at2759"/>
<comment type="subcellular location">
    <subcellularLocation>
        <location evidence="1">Cytoplasm</location>
        <location evidence="1">Cytoskeleton</location>
        <location evidence="1">Cilium axoneme</location>
    </subcellularLocation>
</comment>
<dbReference type="GO" id="GO:0035082">
    <property type="term" value="P:axoneme assembly"/>
    <property type="evidence" value="ECO:0007669"/>
    <property type="project" value="TreeGrafter"/>
</dbReference>
<dbReference type="GO" id="GO:0001534">
    <property type="term" value="C:radial spoke"/>
    <property type="evidence" value="ECO:0007669"/>
    <property type="project" value="InterPro"/>
</dbReference>
<evidence type="ECO:0000256" key="5">
    <source>
        <dbReference type="ARBA" id="ARBA00023273"/>
    </source>
</evidence>
<proteinExistence type="predicted"/>
<evidence type="ECO:0000256" key="3">
    <source>
        <dbReference type="ARBA" id="ARBA00023069"/>
    </source>
</evidence>
<evidence type="ECO:0000313" key="7">
    <source>
        <dbReference type="EMBL" id="PAA87543.1"/>
    </source>
</evidence>